<accession>A0A2P2QJE4</accession>
<proteinExistence type="predicted"/>
<reference evidence="1" key="1">
    <citation type="submission" date="2018-02" db="EMBL/GenBank/DDBJ databases">
        <title>Rhizophora mucronata_Transcriptome.</title>
        <authorList>
            <person name="Meera S.P."/>
            <person name="Sreeshan A."/>
            <person name="Augustine A."/>
        </authorList>
    </citation>
    <scope>NUCLEOTIDE SEQUENCE</scope>
    <source>
        <tissue evidence="1">Leaf</tissue>
    </source>
</reference>
<protein>
    <submittedName>
        <fullName evidence="1">Uncharacterized protein</fullName>
    </submittedName>
</protein>
<sequence length="17" mass="1973">MQKREFNNHLTVGGEGR</sequence>
<organism evidence="1">
    <name type="scientific">Rhizophora mucronata</name>
    <name type="common">Asiatic mangrove</name>
    <dbReference type="NCBI Taxonomy" id="61149"/>
    <lineage>
        <taxon>Eukaryota</taxon>
        <taxon>Viridiplantae</taxon>
        <taxon>Streptophyta</taxon>
        <taxon>Embryophyta</taxon>
        <taxon>Tracheophyta</taxon>
        <taxon>Spermatophyta</taxon>
        <taxon>Magnoliopsida</taxon>
        <taxon>eudicotyledons</taxon>
        <taxon>Gunneridae</taxon>
        <taxon>Pentapetalae</taxon>
        <taxon>rosids</taxon>
        <taxon>fabids</taxon>
        <taxon>Malpighiales</taxon>
        <taxon>Rhizophoraceae</taxon>
        <taxon>Rhizophora</taxon>
    </lineage>
</organism>
<dbReference type="AlphaFoldDB" id="A0A2P2QJE4"/>
<evidence type="ECO:0000313" key="1">
    <source>
        <dbReference type="EMBL" id="MBX67025.1"/>
    </source>
</evidence>
<name>A0A2P2QJE4_RHIMU</name>
<dbReference type="EMBL" id="GGEC01086541">
    <property type="protein sequence ID" value="MBX67025.1"/>
    <property type="molecule type" value="Transcribed_RNA"/>
</dbReference>